<accession>A0ABP0SEB3</accession>
<sequence>MAMQVPVQLMSGSISVLEVMPEMTIGQLKETLKAELHPSDDDLTRRLSNVELLVEEKTLDNDAETVVCAGITPTTLLQVLFSSAARECASKHTCGCDLCDLVEVTIPNSVTVIQEGAFEFCGSLQRVNIPDSVTRIEEGAFAACPCLLSVTLPESVTEIGSGAFARCRSLEHIRIPSSVTYIGPSAFAHCVSLTHVELPERFQQEPIDWRIFHGCESLRDRSTALEGTKVCGAGAGAGASRGQHRPDPTS</sequence>
<dbReference type="SUPFAM" id="SSF52058">
    <property type="entry name" value="L domain-like"/>
    <property type="match status" value="1"/>
</dbReference>
<dbReference type="Pfam" id="PF13306">
    <property type="entry name" value="LRR_5"/>
    <property type="match status" value="1"/>
</dbReference>
<dbReference type="Gene3D" id="3.80.10.10">
    <property type="entry name" value="Ribonuclease Inhibitor"/>
    <property type="match status" value="1"/>
</dbReference>
<protein>
    <submittedName>
        <fullName evidence="2">Surface protein bspA-like (TvBspA-like-625)</fullName>
    </submittedName>
</protein>
<evidence type="ECO:0000313" key="2">
    <source>
        <dbReference type="EMBL" id="CAK9110641.1"/>
    </source>
</evidence>
<dbReference type="InterPro" id="IPR029071">
    <property type="entry name" value="Ubiquitin-like_domsf"/>
</dbReference>
<evidence type="ECO:0000313" key="3">
    <source>
        <dbReference type="Proteomes" id="UP001642464"/>
    </source>
</evidence>
<name>A0ABP0SEB3_9DINO</name>
<dbReference type="EMBL" id="CAXAMM010043572">
    <property type="protein sequence ID" value="CAK9110641.1"/>
    <property type="molecule type" value="Genomic_DNA"/>
</dbReference>
<dbReference type="Proteomes" id="UP001642464">
    <property type="component" value="Unassembled WGS sequence"/>
</dbReference>
<dbReference type="PANTHER" id="PTHR45661:SF3">
    <property type="entry name" value="IG-LIKE DOMAIN-CONTAINING PROTEIN"/>
    <property type="match status" value="1"/>
</dbReference>
<feature type="domain" description="Ubiquitin-like" evidence="1">
    <location>
        <begin position="3"/>
        <end position="80"/>
    </location>
</feature>
<dbReference type="InterPro" id="IPR026906">
    <property type="entry name" value="LRR_5"/>
</dbReference>
<dbReference type="InterPro" id="IPR000626">
    <property type="entry name" value="Ubiquitin-like_dom"/>
</dbReference>
<dbReference type="InterPro" id="IPR032675">
    <property type="entry name" value="LRR_dom_sf"/>
</dbReference>
<proteinExistence type="predicted"/>
<dbReference type="PROSITE" id="PS50053">
    <property type="entry name" value="UBIQUITIN_2"/>
    <property type="match status" value="1"/>
</dbReference>
<reference evidence="2 3" key="1">
    <citation type="submission" date="2024-02" db="EMBL/GenBank/DDBJ databases">
        <authorList>
            <person name="Chen Y."/>
            <person name="Shah S."/>
            <person name="Dougan E. K."/>
            <person name="Thang M."/>
            <person name="Chan C."/>
        </authorList>
    </citation>
    <scope>NUCLEOTIDE SEQUENCE [LARGE SCALE GENOMIC DNA]</scope>
</reference>
<organism evidence="2 3">
    <name type="scientific">Durusdinium trenchii</name>
    <dbReference type="NCBI Taxonomy" id="1381693"/>
    <lineage>
        <taxon>Eukaryota</taxon>
        <taxon>Sar</taxon>
        <taxon>Alveolata</taxon>
        <taxon>Dinophyceae</taxon>
        <taxon>Suessiales</taxon>
        <taxon>Symbiodiniaceae</taxon>
        <taxon>Durusdinium</taxon>
    </lineage>
</organism>
<dbReference type="PANTHER" id="PTHR45661">
    <property type="entry name" value="SURFACE ANTIGEN"/>
    <property type="match status" value="1"/>
</dbReference>
<keyword evidence="3" id="KW-1185">Reference proteome</keyword>
<comment type="caution">
    <text evidence="2">The sequence shown here is derived from an EMBL/GenBank/DDBJ whole genome shotgun (WGS) entry which is preliminary data.</text>
</comment>
<dbReference type="SUPFAM" id="SSF54236">
    <property type="entry name" value="Ubiquitin-like"/>
    <property type="match status" value="1"/>
</dbReference>
<evidence type="ECO:0000259" key="1">
    <source>
        <dbReference type="PROSITE" id="PS50053"/>
    </source>
</evidence>
<gene>
    <name evidence="2" type="ORF">SCF082_LOCUS51375</name>
</gene>
<dbReference type="InterPro" id="IPR053139">
    <property type="entry name" value="Surface_bspA-like"/>
</dbReference>